<dbReference type="GO" id="GO:0006508">
    <property type="term" value="P:proteolysis"/>
    <property type="evidence" value="ECO:0007669"/>
    <property type="project" value="UniProtKB-KW"/>
</dbReference>
<dbReference type="InterPro" id="IPR050570">
    <property type="entry name" value="Cell_wall_metabolism_enzyme"/>
</dbReference>
<dbReference type="GO" id="GO:0004222">
    <property type="term" value="F:metalloendopeptidase activity"/>
    <property type="evidence" value="ECO:0007669"/>
    <property type="project" value="TreeGrafter"/>
</dbReference>
<keyword evidence="12" id="KW-1185">Reference proteome</keyword>
<organism evidence="11 12">
    <name type="scientific">Rarobacter faecitabidus</name>
    <dbReference type="NCBI Taxonomy" id="13243"/>
    <lineage>
        <taxon>Bacteria</taxon>
        <taxon>Bacillati</taxon>
        <taxon>Actinomycetota</taxon>
        <taxon>Actinomycetes</taxon>
        <taxon>Micrococcales</taxon>
        <taxon>Rarobacteraceae</taxon>
        <taxon>Rarobacter</taxon>
    </lineage>
</organism>
<dbReference type="InterPro" id="IPR011055">
    <property type="entry name" value="Dup_hybrid_motif"/>
</dbReference>
<evidence type="ECO:0000256" key="5">
    <source>
        <dbReference type="ARBA" id="ARBA00022833"/>
    </source>
</evidence>
<dbReference type="EMBL" id="VFOS01000001">
    <property type="protein sequence ID" value="TQL64812.1"/>
    <property type="molecule type" value="Genomic_DNA"/>
</dbReference>
<keyword evidence="5" id="KW-0862">Zinc</keyword>
<dbReference type="InterPro" id="IPR016047">
    <property type="entry name" value="M23ase_b-sheet_dom"/>
</dbReference>
<feature type="coiled-coil region" evidence="7">
    <location>
        <begin position="36"/>
        <end position="119"/>
    </location>
</feature>
<keyword evidence="3" id="KW-0479">Metal-binding</keyword>
<evidence type="ECO:0000313" key="11">
    <source>
        <dbReference type="EMBL" id="TQL64812.1"/>
    </source>
</evidence>
<feature type="domain" description="M23ase beta-sheet core" evidence="10">
    <location>
        <begin position="365"/>
        <end position="463"/>
    </location>
</feature>
<feature type="compositionally biased region" description="Basic and acidic residues" evidence="8">
    <location>
        <begin position="292"/>
        <end position="314"/>
    </location>
</feature>
<dbReference type="PANTHER" id="PTHR21666:SF288">
    <property type="entry name" value="CELL DIVISION PROTEIN YTFB"/>
    <property type="match status" value="1"/>
</dbReference>
<dbReference type="PANTHER" id="PTHR21666">
    <property type="entry name" value="PEPTIDASE-RELATED"/>
    <property type="match status" value="1"/>
</dbReference>
<feature type="chain" id="PRO_5021980736" evidence="9">
    <location>
        <begin position="34"/>
        <end position="467"/>
    </location>
</feature>
<keyword evidence="9" id="KW-0732">Signal</keyword>
<accession>A0A542ZWU6</accession>
<dbReference type="Gene3D" id="1.10.287.1490">
    <property type="match status" value="1"/>
</dbReference>
<evidence type="ECO:0000256" key="6">
    <source>
        <dbReference type="ARBA" id="ARBA00023049"/>
    </source>
</evidence>
<gene>
    <name evidence="11" type="ORF">FB461_1334</name>
</gene>
<keyword evidence="6" id="KW-0482">Metalloprotease</keyword>
<proteinExistence type="predicted"/>
<dbReference type="OrthoDB" id="1099523at2"/>
<evidence type="ECO:0000256" key="7">
    <source>
        <dbReference type="SAM" id="Coils"/>
    </source>
</evidence>
<name>A0A542ZWU6_RARFA</name>
<dbReference type="Gene3D" id="2.70.70.10">
    <property type="entry name" value="Glucose Permease (Domain IIA)"/>
    <property type="match status" value="1"/>
</dbReference>
<evidence type="ECO:0000256" key="1">
    <source>
        <dbReference type="ARBA" id="ARBA00001947"/>
    </source>
</evidence>
<evidence type="ECO:0000256" key="2">
    <source>
        <dbReference type="ARBA" id="ARBA00022670"/>
    </source>
</evidence>
<dbReference type="SUPFAM" id="SSF51261">
    <property type="entry name" value="Duplicated hybrid motif"/>
    <property type="match status" value="1"/>
</dbReference>
<sequence>MPSTRFLSRISKAASALVVGALLAATAVTGAHADDLADLEAKLSKARTNAKTTKSQLSSVMEDLEHSDAELAKAYEELEDTRAQIPVAKAELEKANGEYEVAQREADTIKGRLANAREERTSIATKITENEENTERARRGIAQMARDYAAGNFKVTSVEIMVGASDFSQVMADYNLSQTALRTEADAMRALREANAIATNMQVRLDATEEAISALQEQAAENVVTTKTAADAAKAAKDKLESLESTQTKAANQIEARKQAELDRQAELVAEQDSLTDDIQKLIGLTKAERDRIKKEREEAQRKERERLERERKQNGTTSGGGSSSGGGTSTGAKGRGFLGYPTANPHITSSYGLRYHPVLHYWRLHAGTDFRAYCGTPIYAAGKGTVEWAYMRAGFGNQVMINHGTVDGANLMTSYNHLSRFAVHSGQSVKKGDLVGYAGATGTVTACHLHFEVYVNGSTVDPMTRL</sequence>
<feature type="signal peptide" evidence="9">
    <location>
        <begin position="1"/>
        <end position="33"/>
    </location>
</feature>
<feature type="coiled-coil region" evidence="7">
    <location>
        <begin position="191"/>
        <end position="253"/>
    </location>
</feature>
<evidence type="ECO:0000256" key="8">
    <source>
        <dbReference type="SAM" id="MobiDB-lite"/>
    </source>
</evidence>
<feature type="compositionally biased region" description="Gly residues" evidence="8">
    <location>
        <begin position="318"/>
        <end position="338"/>
    </location>
</feature>
<evidence type="ECO:0000256" key="4">
    <source>
        <dbReference type="ARBA" id="ARBA00022801"/>
    </source>
</evidence>
<comment type="cofactor">
    <cofactor evidence="1">
        <name>Zn(2+)</name>
        <dbReference type="ChEBI" id="CHEBI:29105"/>
    </cofactor>
</comment>
<feature type="region of interest" description="Disordered" evidence="8">
    <location>
        <begin position="292"/>
        <end position="338"/>
    </location>
</feature>
<keyword evidence="4 11" id="KW-0378">Hydrolase</keyword>
<dbReference type="GO" id="GO:0046872">
    <property type="term" value="F:metal ion binding"/>
    <property type="evidence" value="ECO:0007669"/>
    <property type="project" value="UniProtKB-KW"/>
</dbReference>
<dbReference type="RefSeq" id="WP_142120024.1">
    <property type="nucleotide sequence ID" value="NZ_BAAASV010000001.1"/>
</dbReference>
<evidence type="ECO:0000313" key="12">
    <source>
        <dbReference type="Proteomes" id="UP000315389"/>
    </source>
</evidence>
<dbReference type="Pfam" id="PF01551">
    <property type="entry name" value="Peptidase_M23"/>
    <property type="match status" value="1"/>
</dbReference>
<evidence type="ECO:0000259" key="10">
    <source>
        <dbReference type="Pfam" id="PF01551"/>
    </source>
</evidence>
<comment type="caution">
    <text evidence="11">The sequence shown here is derived from an EMBL/GenBank/DDBJ whole genome shotgun (WGS) entry which is preliminary data.</text>
</comment>
<dbReference type="Proteomes" id="UP000315389">
    <property type="component" value="Unassembled WGS sequence"/>
</dbReference>
<reference evidence="11 12" key="1">
    <citation type="submission" date="2019-06" db="EMBL/GenBank/DDBJ databases">
        <title>Sequencing the genomes of 1000 actinobacteria strains.</title>
        <authorList>
            <person name="Klenk H.-P."/>
        </authorList>
    </citation>
    <scope>NUCLEOTIDE SEQUENCE [LARGE SCALE GENOMIC DNA]</scope>
    <source>
        <strain evidence="11 12">DSM 4813</strain>
    </source>
</reference>
<dbReference type="CDD" id="cd12797">
    <property type="entry name" value="M23_peptidase"/>
    <property type="match status" value="1"/>
</dbReference>
<keyword evidence="2" id="KW-0645">Protease</keyword>
<evidence type="ECO:0000256" key="9">
    <source>
        <dbReference type="SAM" id="SignalP"/>
    </source>
</evidence>
<evidence type="ECO:0000256" key="3">
    <source>
        <dbReference type="ARBA" id="ARBA00022723"/>
    </source>
</evidence>
<dbReference type="AlphaFoldDB" id="A0A542ZWU6"/>
<protein>
    <submittedName>
        <fullName evidence="11">Murein DD-endopeptidase MepM/ murein hydrolase activator NlpD</fullName>
    </submittedName>
</protein>
<keyword evidence="7" id="KW-0175">Coiled coil</keyword>